<evidence type="ECO:0000313" key="3">
    <source>
        <dbReference type="EMBL" id="AYM54422.1"/>
    </source>
</evidence>
<accession>A0A3S5GYH3</accession>
<reference evidence="3" key="1">
    <citation type="journal article" date="2018" name="J. Ind. Microbiol. Biotechnol.">
        <title>Genome mining reveals uncommon alkylpyrones as type III PKS products from myxobacteria.</title>
        <authorList>
            <person name="Hug J.J."/>
            <person name="Panter F."/>
            <person name="Krug D."/>
            <person name="Muller R."/>
        </authorList>
    </citation>
    <scope>NUCLEOTIDE SEQUENCE</scope>
    <source>
        <strain evidence="3">MSr9315</strain>
    </source>
</reference>
<dbReference type="InterPro" id="IPR028974">
    <property type="entry name" value="TSP_type-3_rpt"/>
</dbReference>
<feature type="region of interest" description="Disordered" evidence="1">
    <location>
        <begin position="364"/>
        <end position="389"/>
    </location>
</feature>
<dbReference type="AlphaFoldDB" id="A0A3S5GYH3"/>
<feature type="chain" id="PRO_5018629865" description="OmpA-like domain-containing protein" evidence="2">
    <location>
        <begin position="41"/>
        <end position="541"/>
    </location>
</feature>
<name>A0A3S5GYH3_9BACT</name>
<proteinExistence type="predicted"/>
<feature type="signal peptide" evidence="2">
    <location>
        <begin position="1"/>
        <end position="40"/>
    </location>
</feature>
<dbReference type="EMBL" id="MH908922">
    <property type="protein sequence ID" value="AYM54422.1"/>
    <property type="molecule type" value="Genomic_DNA"/>
</dbReference>
<dbReference type="GO" id="GO:0005509">
    <property type="term" value="F:calcium ion binding"/>
    <property type="evidence" value="ECO:0007669"/>
    <property type="project" value="InterPro"/>
</dbReference>
<dbReference type="Gene3D" id="4.10.1080.10">
    <property type="entry name" value="TSP type-3 repeat"/>
    <property type="match status" value="1"/>
</dbReference>
<evidence type="ECO:0008006" key="4">
    <source>
        <dbReference type="Google" id="ProtNLM"/>
    </source>
</evidence>
<protein>
    <recommendedName>
        <fullName evidence="4">OmpA-like domain-containing protein</fullName>
    </recommendedName>
</protein>
<keyword evidence="2" id="KW-0732">Signal</keyword>
<sequence>MRSFTQAGDRCNVAAVRARIRSWTAVSLTALVLGASSASAADPPPVTQGIRVDRMQPASPDSAFFRAEGPHTPVIGGAEIAAGLTLEYGMNVLRQVGVDEAGKEQALATLIDQAVFARVSASVIPVHWLSFDVSIPFALLESGPKAPQPWGLTRALPKPDAPAIGDPRFGVHFRPVDTTAFGLILGGRVWAPVGSQDAYLSDKQVRAEVDLGVAGDASRLLYGCTFNVAPGFFVQRSGDRVAAACALHVKATSFLSIGVEPTVDVTTQSILRPASGSGAAAGGLVEESQYGLLVEPMGAVRLRFGGFRLGLAAGPGFGGSPGTAQLRTLFNVGWVGSATAPKAGPGGPTDRDLDTILDADDACPDEAGPENKNRAQNGCPARDRDGDGIRDSEDFCPERAGILYPDPNATGCPDSDNDGLPDPIDTCKTEPGVSPGGCPRFARLGSAGFTVQPPIAFDGEDRLTADARGAIEEIAATMRANPKIEQVSFGVGTKGGSTKSSDKQAQEILLVLRAGNLDSSRYEVVFRDDVRAGTVVVRLVR</sequence>
<dbReference type="SUPFAM" id="SSF103647">
    <property type="entry name" value="TSP type-3 repeat"/>
    <property type="match status" value="1"/>
</dbReference>
<organism evidence="3">
    <name type="scientific">Phaselicystis flava</name>
    <dbReference type="NCBI Taxonomy" id="525924"/>
    <lineage>
        <taxon>Bacteria</taxon>
        <taxon>Pseudomonadati</taxon>
        <taxon>Myxococcota</taxon>
        <taxon>Polyangia</taxon>
        <taxon>Polyangiales</taxon>
        <taxon>Phaselicystidaceae</taxon>
        <taxon>Phaselicystis</taxon>
    </lineage>
</organism>
<evidence type="ECO:0000256" key="2">
    <source>
        <dbReference type="SAM" id="SignalP"/>
    </source>
</evidence>
<evidence type="ECO:0000256" key="1">
    <source>
        <dbReference type="SAM" id="MobiDB-lite"/>
    </source>
</evidence>